<keyword evidence="2" id="KW-1185">Reference proteome</keyword>
<reference evidence="1" key="1">
    <citation type="journal article" date="2022" name="bioRxiv">
        <title>Sequencing and chromosome-scale assembly of the giantPleurodeles waltlgenome.</title>
        <authorList>
            <person name="Brown T."/>
            <person name="Elewa A."/>
            <person name="Iarovenko S."/>
            <person name="Subramanian E."/>
            <person name="Araus A.J."/>
            <person name="Petzold A."/>
            <person name="Susuki M."/>
            <person name="Suzuki K.-i.T."/>
            <person name="Hayashi T."/>
            <person name="Toyoda A."/>
            <person name="Oliveira C."/>
            <person name="Osipova E."/>
            <person name="Leigh N.D."/>
            <person name="Simon A."/>
            <person name="Yun M.H."/>
        </authorList>
    </citation>
    <scope>NUCLEOTIDE SEQUENCE</scope>
    <source>
        <strain evidence="1">20211129_DDA</strain>
        <tissue evidence="1">Liver</tissue>
    </source>
</reference>
<dbReference type="Proteomes" id="UP001066276">
    <property type="component" value="Chromosome 11"/>
</dbReference>
<proteinExistence type="predicted"/>
<dbReference type="EMBL" id="JANPWB010000015">
    <property type="protein sequence ID" value="KAJ1089485.1"/>
    <property type="molecule type" value="Genomic_DNA"/>
</dbReference>
<protein>
    <submittedName>
        <fullName evidence="1">Uncharacterized protein</fullName>
    </submittedName>
</protein>
<accession>A0AAV7LG82</accession>
<evidence type="ECO:0000313" key="1">
    <source>
        <dbReference type="EMBL" id="KAJ1089485.1"/>
    </source>
</evidence>
<comment type="caution">
    <text evidence="1">The sequence shown here is derived from an EMBL/GenBank/DDBJ whole genome shotgun (WGS) entry which is preliminary data.</text>
</comment>
<name>A0AAV7LG82_PLEWA</name>
<gene>
    <name evidence="1" type="ORF">NDU88_002636</name>
</gene>
<organism evidence="1 2">
    <name type="scientific">Pleurodeles waltl</name>
    <name type="common">Iberian ribbed newt</name>
    <dbReference type="NCBI Taxonomy" id="8319"/>
    <lineage>
        <taxon>Eukaryota</taxon>
        <taxon>Metazoa</taxon>
        <taxon>Chordata</taxon>
        <taxon>Craniata</taxon>
        <taxon>Vertebrata</taxon>
        <taxon>Euteleostomi</taxon>
        <taxon>Amphibia</taxon>
        <taxon>Batrachia</taxon>
        <taxon>Caudata</taxon>
        <taxon>Salamandroidea</taxon>
        <taxon>Salamandridae</taxon>
        <taxon>Pleurodelinae</taxon>
        <taxon>Pleurodeles</taxon>
    </lineage>
</organism>
<dbReference type="AlphaFoldDB" id="A0AAV7LG82"/>
<sequence length="94" mass="10349">MQCRAERGAVALATWLGRNKDMRKPRHPAGGTTGLSAEAAHRRLLDLWVLGAVPGDAFRQQVEGRAEGPYLELMVNVRCDPQQATTAGWEPPRE</sequence>
<evidence type="ECO:0000313" key="2">
    <source>
        <dbReference type="Proteomes" id="UP001066276"/>
    </source>
</evidence>